<dbReference type="STRING" id="1770053.SAMN05216551_1146"/>
<gene>
    <name evidence="7" type="ORF">SAMN05216551_1146</name>
</gene>
<evidence type="ECO:0000256" key="2">
    <source>
        <dbReference type="ARBA" id="ARBA00022692"/>
    </source>
</evidence>
<evidence type="ECO:0000256" key="1">
    <source>
        <dbReference type="ARBA" id="ARBA00004141"/>
    </source>
</evidence>
<evidence type="ECO:0000313" key="7">
    <source>
        <dbReference type="EMBL" id="SDV50896.1"/>
    </source>
</evidence>
<dbReference type="GO" id="GO:0016020">
    <property type="term" value="C:membrane"/>
    <property type="evidence" value="ECO:0007669"/>
    <property type="project" value="UniProtKB-SubCell"/>
</dbReference>
<evidence type="ECO:0000259" key="6">
    <source>
        <dbReference type="Pfam" id="PF05154"/>
    </source>
</evidence>
<name>A0A1H2PUL4_9BURK</name>
<feature type="transmembrane region" description="Helical" evidence="5">
    <location>
        <begin position="37"/>
        <end position="56"/>
    </location>
</feature>
<evidence type="ECO:0000256" key="4">
    <source>
        <dbReference type="ARBA" id="ARBA00023136"/>
    </source>
</evidence>
<protein>
    <submittedName>
        <fullName evidence="7">TM2 domain-containing protein</fullName>
    </submittedName>
</protein>
<reference evidence="8" key="1">
    <citation type="submission" date="2016-09" db="EMBL/GenBank/DDBJ databases">
        <authorList>
            <person name="Varghese N."/>
            <person name="Submissions S."/>
        </authorList>
    </citation>
    <scope>NUCLEOTIDE SEQUENCE [LARGE SCALE GENOMIC DNA]</scope>
    <source>
        <strain evidence="8">JS23</strain>
    </source>
</reference>
<feature type="domain" description="TM2" evidence="6">
    <location>
        <begin position="8"/>
        <end position="56"/>
    </location>
</feature>
<dbReference type="Pfam" id="PF05154">
    <property type="entry name" value="TM2"/>
    <property type="match status" value="1"/>
</dbReference>
<dbReference type="RefSeq" id="WP_091912217.1">
    <property type="nucleotide sequence ID" value="NZ_FNLO01000014.1"/>
</dbReference>
<keyword evidence="2 5" id="KW-0812">Transmembrane</keyword>
<dbReference type="AlphaFoldDB" id="A0A1H2PUL4"/>
<dbReference type="OrthoDB" id="8702870at2"/>
<sequence>MLAPARFRSKTFAALLAFLLGSVGAHRFYLFGRRDRYAWLHIAATLLGAVGVGLLFETHRASLTGWVLATIGAISVFAAFIAALRIGLRPDAQWDQRFNAATGRESRSGWPVVFIVIFSLFIGASLLMAALAITFQTYFEFDLGQTSTEAPAR</sequence>
<accession>A0A1H2PUL4</accession>
<evidence type="ECO:0000256" key="5">
    <source>
        <dbReference type="SAM" id="Phobius"/>
    </source>
</evidence>
<organism evidence="7 8">
    <name type="scientific">Chitinasiproducens palmae</name>
    <dbReference type="NCBI Taxonomy" id="1770053"/>
    <lineage>
        <taxon>Bacteria</taxon>
        <taxon>Pseudomonadati</taxon>
        <taxon>Pseudomonadota</taxon>
        <taxon>Betaproteobacteria</taxon>
        <taxon>Burkholderiales</taxon>
        <taxon>Burkholderiaceae</taxon>
        <taxon>Chitinasiproducens</taxon>
    </lineage>
</organism>
<feature type="transmembrane region" description="Helical" evidence="5">
    <location>
        <begin position="63"/>
        <end position="88"/>
    </location>
</feature>
<evidence type="ECO:0000313" key="8">
    <source>
        <dbReference type="Proteomes" id="UP000243719"/>
    </source>
</evidence>
<comment type="subcellular location">
    <subcellularLocation>
        <location evidence="1">Membrane</location>
        <topology evidence="1">Multi-pass membrane protein</topology>
    </subcellularLocation>
</comment>
<dbReference type="Proteomes" id="UP000243719">
    <property type="component" value="Unassembled WGS sequence"/>
</dbReference>
<feature type="transmembrane region" description="Helical" evidence="5">
    <location>
        <begin position="108"/>
        <end position="133"/>
    </location>
</feature>
<keyword evidence="8" id="KW-1185">Reference proteome</keyword>
<keyword evidence="3 5" id="KW-1133">Transmembrane helix</keyword>
<dbReference type="EMBL" id="FNLO01000014">
    <property type="protein sequence ID" value="SDV50896.1"/>
    <property type="molecule type" value="Genomic_DNA"/>
</dbReference>
<evidence type="ECO:0000256" key="3">
    <source>
        <dbReference type="ARBA" id="ARBA00022989"/>
    </source>
</evidence>
<proteinExistence type="predicted"/>
<keyword evidence="4 5" id="KW-0472">Membrane</keyword>
<dbReference type="InterPro" id="IPR007829">
    <property type="entry name" value="TM2"/>
</dbReference>